<dbReference type="Proteomes" id="UP001231124">
    <property type="component" value="Unassembled WGS sequence"/>
</dbReference>
<evidence type="ECO:0000313" key="2">
    <source>
        <dbReference type="EMBL" id="MDQ0446498.1"/>
    </source>
</evidence>
<name>A0ABU0HVY5_9HYPH</name>
<comment type="caution">
    <text evidence="2">The sequence shown here is derived from an EMBL/GenBank/DDBJ whole genome shotgun (WGS) entry which is preliminary data.</text>
</comment>
<keyword evidence="3" id="KW-1185">Reference proteome</keyword>
<proteinExistence type="predicted"/>
<reference evidence="2 3" key="1">
    <citation type="submission" date="2023-07" db="EMBL/GenBank/DDBJ databases">
        <title>Genomic Encyclopedia of Type Strains, Phase IV (KMG-IV): sequencing the most valuable type-strain genomes for metagenomic binning, comparative biology and taxonomic classification.</title>
        <authorList>
            <person name="Goeker M."/>
        </authorList>
    </citation>
    <scope>NUCLEOTIDE SEQUENCE [LARGE SCALE GENOMIC DNA]</scope>
    <source>
        <strain evidence="2 3">DSM 19013</strain>
    </source>
</reference>
<gene>
    <name evidence="2" type="ORF">QO012_000987</name>
</gene>
<feature type="region of interest" description="Disordered" evidence="1">
    <location>
        <begin position="27"/>
        <end position="61"/>
    </location>
</feature>
<sequence length="203" mass="21620">MSGIDDVFWNTLDARIAATVVPARHGAAKDRAIKDQMTEPRAHAPAQAQPLRSPSREDAVPDRHQVADWTGLVDTISAAGAAAQVQTVAYETMASDLRRALADVETYKALIAQAQARAMTTTREIQAVAQARVEAIQAQAEARIEAIQAQADARVQSAEERAARADQRAEAVEEWLAQVDQASRALLPGTARATGRFGGSAAA</sequence>
<organism evidence="2 3">
    <name type="scientific">Methylobacterium aerolatum</name>
    <dbReference type="NCBI Taxonomy" id="418708"/>
    <lineage>
        <taxon>Bacteria</taxon>
        <taxon>Pseudomonadati</taxon>
        <taxon>Pseudomonadota</taxon>
        <taxon>Alphaproteobacteria</taxon>
        <taxon>Hyphomicrobiales</taxon>
        <taxon>Methylobacteriaceae</taxon>
        <taxon>Methylobacterium</taxon>
    </lineage>
</organism>
<dbReference type="EMBL" id="JAUSVP010000002">
    <property type="protein sequence ID" value="MDQ0446498.1"/>
    <property type="molecule type" value="Genomic_DNA"/>
</dbReference>
<protein>
    <submittedName>
        <fullName evidence="2">F0F1-type ATP synthase membrane subunit b/b</fullName>
    </submittedName>
</protein>
<dbReference type="RefSeq" id="WP_283207228.1">
    <property type="nucleotide sequence ID" value="NZ_BPQE01000002.1"/>
</dbReference>
<evidence type="ECO:0000313" key="3">
    <source>
        <dbReference type="Proteomes" id="UP001231124"/>
    </source>
</evidence>
<accession>A0ABU0HVY5</accession>
<evidence type="ECO:0000256" key="1">
    <source>
        <dbReference type="SAM" id="MobiDB-lite"/>
    </source>
</evidence>
<feature type="compositionally biased region" description="Basic and acidic residues" evidence="1">
    <location>
        <begin position="27"/>
        <end position="42"/>
    </location>
</feature>